<gene>
    <name evidence="1" type="ORF">LNTAR_22589</name>
</gene>
<dbReference type="RefSeq" id="WP_007276953.1">
    <property type="nucleotide sequence ID" value="NZ_ABCK01000002.1"/>
</dbReference>
<organism evidence="1 2">
    <name type="scientific">Lentisphaera araneosa HTCC2155</name>
    <dbReference type="NCBI Taxonomy" id="313628"/>
    <lineage>
        <taxon>Bacteria</taxon>
        <taxon>Pseudomonadati</taxon>
        <taxon>Lentisphaerota</taxon>
        <taxon>Lentisphaeria</taxon>
        <taxon>Lentisphaerales</taxon>
        <taxon>Lentisphaeraceae</taxon>
        <taxon>Lentisphaera</taxon>
    </lineage>
</organism>
<proteinExistence type="predicted"/>
<dbReference type="STRING" id="313628.LNTAR_22589"/>
<dbReference type="EMBL" id="ABCK01000002">
    <property type="protein sequence ID" value="EDM29226.1"/>
    <property type="molecule type" value="Genomic_DNA"/>
</dbReference>
<dbReference type="AlphaFoldDB" id="A6DGA9"/>
<comment type="caution">
    <text evidence="1">The sequence shown here is derived from an EMBL/GenBank/DDBJ whole genome shotgun (WGS) entry which is preliminary data.</text>
</comment>
<dbReference type="OrthoDB" id="191085at2"/>
<protein>
    <submittedName>
        <fullName evidence="1">Uncharacterized protein</fullName>
    </submittedName>
</protein>
<name>A6DGA9_9BACT</name>
<evidence type="ECO:0000313" key="1">
    <source>
        <dbReference type="EMBL" id="EDM29226.1"/>
    </source>
</evidence>
<keyword evidence="2" id="KW-1185">Reference proteome</keyword>
<reference evidence="1 2" key="1">
    <citation type="journal article" date="2010" name="J. Bacteriol.">
        <title>Genome sequence of Lentisphaera araneosa HTCC2155T, the type species of the order Lentisphaerales in the phylum Lentisphaerae.</title>
        <authorList>
            <person name="Thrash J.C."/>
            <person name="Cho J.C."/>
            <person name="Vergin K.L."/>
            <person name="Morris R.M."/>
            <person name="Giovannoni S.J."/>
        </authorList>
    </citation>
    <scope>NUCLEOTIDE SEQUENCE [LARGE SCALE GENOMIC DNA]</scope>
    <source>
        <strain evidence="1 2">HTCC2155</strain>
    </source>
</reference>
<accession>A6DGA9</accession>
<sequence length="154" mass="16596">MNAHDVTGQSLYDGTGSAAYEGYDRFGVYTVEFPQVLLDLGTEESRKERKIRSLEDLGGTFAISEIDYTGNNWYFAQGGGTMIQQAIYQAGANGVGFWTDAGVENTTLDLHTNGKVTYLLADGGVEAHHPFSSEVIGTGTIELPKGMWSKTAGD</sequence>
<dbReference type="Proteomes" id="UP000004947">
    <property type="component" value="Unassembled WGS sequence"/>
</dbReference>
<evidence type="ECO:0000313" key="2">
    <source>
        <dbReference type="Proteomes" id="UP000004947"/>
    </source>
</evidence>